<organism evidence="2 3">
    <name type="scientific">Nonomuraea solani</name>
    <dbReference type="NCBI Taxonomy" id="1144553"/>
    <lineage>
        <taxon>Bacteria</taxon>
        <taxon>Bacillati</taxon>
        <taxon>Actinomycetota</taxon>
        <taxon>Actinomycetes</taxon>
        <taxon>Streptosporangiales</taxon>
        <taxon>Streptosporangiaceae</taxon>
        <taxon>Nonomuraea</taxon>
    </lineage>
</organism>
<protein>
    <recommendedName>
        <fullName evidence="4">Repeat domain-containing protein</fullName>
    </recommendedName>
</protein>
<evidence type="ECO:0000313" key="3">
    <source>
        <dbReference type="Proteomes" id="UP000236732"/>
    </source>
</evidence>
<proteinExistence type="predicted"/>
<accession>A0A1H6DUE1</accession>
<evidence type="ECO:0000313" key="2">
    <source>
        <dbReference type="EMBL" id="SEG88898.1"/>
    </source>
</evidence>
<name>A0A1H6DUE1_9ACTN</name>
<sequence>MAAGPAFSKPVAGDYNNDGISDLAAIKDGSTLHIWNGEGGSRFGPADSRHGQAEQSCVVAPGVSSHAGRSARPPLPLTTFEERARGS</sequence>
<dbReference type="Proteomes" id="UP000236732">
    <property type="component" value="Unassembled WGS sequence"/>
</dbReference>
<evidence type="ECO:0000256" key="1">
    <source>
        <dbReference type="SAM" id="MobiDB-lite"/>
    </source>
</evidence>
<dbReference type="EMBL" id="FNVT01000006">
    <property type="protein sequence ID" value="SEG88898.1"/>
    <property type="molecule type" value="Genomic_DNA"/>
</dbReference>
<keyword evidence="3" id="KW-1185">Reference proteome</keyword>
<dbReference type="SUPFAM" id="SSF69318">
    <property type="entry name" value="Integrin alpha N-terminal domain"/>
    <property type="match status" value="1"/>
</dbReference>
<feature type="region of interest" description="Disordered" evidence="1">
    <location>
        <begin position="36"/>
        <end position="87"/>
    </location>
</feature>
<dbReference type="InterPro" id="IPR028994">
    <property type="entry name" value="Integrin_alpha_N"/>
</dbReference>
<evidence type="ECO:0008006" key="4">
    <source>
        <dbReference type="Google" id="ProtNLM"/>
    </source>
</evidence>
<dbReference type="AlphaFoldDB" id="A0A1H6DUE1"/>
<gene>
    <name evidence="2" type="ORF">SAMN05444920_106324</name>
</gene>
<reference evidence="2 3" key="1">
    <citation type="submission" date="2016-10" db="EMBL/GenBank/DDBJ databases">
        <authorList>
            <person name="de Groot N.N."/>
        </authorList>
    </citation>
    <scope>NUCLEOTIDE SEQUENCE [LARGE SCALE GENOMIC DNA]</scope>
    <source>
        <strain evidence="2 3">CGMCC 4.7037</strain>
    </source>
</reference>